<sequence>MSTETDEMEISIEAPLMQRPASRDYQDPIFIQPLKDLIVNEGDKVVLECKTTGRIKKLMWLKDGLEIVNNPDYKTDFLDGSTAMLTIDEALQEDSAIFTCRAFGEGENVMVETSGRLTIREPVTSLLLPPQFLPHAPVSIGEHGKSHFLQLKVEGNPLPTVMWFKDGQCIDTSPDYIITFNNGLCEIQFDELVKDMDDGVYICVGTNKLGDCETQVELQIRGD</sequence>
<evidence type="ECO:0000313" key="3">
    <source>
        <dbReference type="EMBL" id="ODM95694.1"/>
    </source>
</evidence>
<dbReference type="SUPFAM" id="SSF48726">
    <property type="entry name" value="Immunoglobulin"/>
    <property type="match status" value="2"/>
</dbReference>
<keyword evidence="3" id="KW-0418">Kinase</keyword>
<accession>A0A1D2MSC1</accession>
<dbReference type="SMART" id="SM00409">
    <property type="entry name" value="IG"/>
    <property type="match status" value="2"/>
</dbReference>
<feature type="domain" description="Ig-like" evidence="2">
    <location>
        <begin position="130"/>
        <end position="219"/>
    </location>
</feature>
<organism evidence="3 4">
    <name type="scientific">Orchesella cincta</name>
    <name type="common">Springtail</name>
    <name type="synonym">Podura cincta</name>
    <dbReference type="NCBI Taxonomy" id="48709"/>
    <lineage>
        <taxon>Eukaryota</taxon>
        <taxon>Metazoa</taxon>
        <taxon>Ecdysozoa</taxon>
        <taxon>Arthropoda</taxon>
        <taxon>Hexapoda</taxon>
        <taxon>Collembola</taxon>
        <taxon>Entomobryomorpha</taxon>
        <taxon>Entomobryoidea</taxon>
        <taxon>Orchesellidae</taxon>
        <taxon>Orchesellinae</taxon>
        <taxon>Orchesella</taxon>
    </lineage>
</organism>
<dbReference type="InterPro" id="IPR013098">
    <property type="entry name" value="Ig_I-set"/>
</dbReference>
<feature type="non-terminal residue" evidence="3">
    <location>
        <position position="223"/>
    </location>
</feature>
<dbReference type="InterPro" id="IPR036179">
    <property type="entry name" value="Ig-like_dom_sf"/>
</dbReference>
<dbReference type="PANTHER" id="PTHR47633">
    <property type="entry name" value="IMMUNOGLOBULIN"/>
    <property type="match status" value="1"/>
</dbReference>
<dbReference type="PROSITE" id="PS50835">
    <property type="entry name" value="IG_LIKE"/>
    <property type="match status" value="2"/>
</dbReference>
<dbReference type="EMBL" id="LJIJ01000633">
    <property type="protein sequence ID" value="ODM95694.1"/>
    <property type="molecule type" value="Genomic_DNA"/>
</dbReference>
<dbReference type="InterPro" id="IPR003598">
    <property type="entry name" value="Ig_sub2"/>
</dbReference>
<proteinExistence type="predicted"/>
<evidence type="ECO:0000256" key="1">
    <source>
        <dbReference type="ARBA" id="ARBA00023319"/>
    </source>
</evidence>
<protein>
    <submittedName>
        <fullName evidence="3">Myosin light chain kinase, smooth muscle</fullName>
    </submittedName>
</protein>
<dbReference type="OMA" id="DNITNCC"/>
<evidence type="ECO:0000259" key="2">
    <source>
        <dbReference type="PROSITE" id="PS50835"/>
    </source>
</evidence>
<feature type="domain" description="Ig-like" evidence="2">
    <location>
        <begin position="28"/>
        <end position="118"/>
    </location>
</feature>
<dbReference type="AlphaFoldDB" id="A0A1D2MSC1"/>
<dbReference type="InterPro" id="IPR013783">
    <property type="entry name" value="Ig-like_fold"/>
</dbReference>
<dbReference type="OrthoDB" id="428111at2759"/>
<keyword evidence="1" id="KW-0393">Immunoglobulin domain</keyword>
<dbReference type="SMART" id="SM00408">
    <property type="entry name" value="IGc2"/>
    <property type="match status" value="2"/>
</dbReference>
<dbReference type="InterPro" id="IPR003599">
    <property type="entry name" value="Ig_sub"/>
</dbReference>
<dbReference type="Pfam" id="PF07679">
    <property type="entry name" value="I-set"/>
    <property type="match status" value="2"/>
</dbReference>
<gene>
    <name evidence="3" type="ORF">Ocin01_10985</name>
</gene>
<dbReference type="FunFam" id="2.60.40.10:FF:000107">
    <property type="entry name" value="Myosin, light chain kinase a"/>
    <property type="match status" value="2"/>
</dbReference>
<keyword evidence="4" id="KW-1185">Reference proteome</keyword>
<dbReference type="STRING" id="48709.A0A1D2MSC1"/>
<dbReference type="InterPro" id="IPR007110">
    <property type="entry name" value="Ig-like_dom"/>
</dbReference>
<name>A0A1D2MSC1_ORCCI</name>
<evidence type="ECO:0000313" key="4">
    <source>
        <dbReference type="Proteomes" id="UP000094527"/>
    </source>
</evidence>
<reference evidence="3 4" key="1">
    <citation type="journal article" date="2016" name="Genome Biol. Evol.">
        <title>Gene Family Evolution Reflects Adaptation to Soil Environmental Stressors in the Genome of the Collembolan Orchesella cincta.</title>
        <authorList>
            <person name="Faddeeva-Vakhrusheva A."/>
            <person name="Derks M.F."/>
            <person name="Anvar S.Y."/>
            <person name="Agamennone V."/>
            <person name="Suring W."/>
            <person name="Smit S."/>
            <person name="van Straalen N.M."/>
            <person name="Roelofs D."/>
        </authorList>
    </citation>
    <scope>NUCLEOTIDE SEQUENCE [LARGE SCALE GENOMIC DNA]</scope>
    <source>
        <tissue evidence="3">Mixed pool</tissue>
    </source>
</reference>
<dbReference type="Proteomes" id="UP000094527">
    <property type="component" value="Unassembled WGS sequence"/>
</dbReference>
<dbReference type="GO" id="GO:0016301">
    <property type="term" value="F:kinase activity"/>
    <property type="evidence" value="ECO:0007669"/>
    <property type="project" value="UniProtKB-KW"/>
</dbReference>
<comment type="caution">
    <text evidence="3">The sequence shown here is derived from an EMBL/GenBank/DDBJ whole genome shotgun (WGS) entry which is preliminary data.</text>
</comment>
<dbReference type="Gene3D" id="2.60.40.10">
    <property type="entry name" value="Immunoglobulins"/>
    <property type="match status" value="2"/>
</dbReference>
<keyword evidence="3" id="KW-0808">Transferase</keyword>